<dbReference type="GO" id="GO:0003697">
    <property type="term" value="F:single-stranded DNA binding"/>
    <property type="evidence" value="ECO:0007669"/>
    <property type="project" value="InterPro"/>
</dbReference>
<protein>
    <submittedName>
        <fullName evidence="2">2161_t:CDS:1</fullName>
    </submittedName>
</protein>
<dbReference type="Proteomes" id="UP000789508">
    <property type="component" value="Unassembled WGS sequence"/>
</dbReference>
<gene>
    <name evidence="2" type="ORF">ALEPTO_LOCUS293</name>
</gene>
<evidence type="ECO:0000313" key="2">
    <source>
        <dbReference type="EMBL" id="CAG8440812.1"/>
    </source>
</evidence>
<evidence type="ECO:0000256" key="1">
    <source>
        <dbReference type="SAM" id="MobiDB-lite"/>
    </source>
</evidence>
<feature type="region of interest" description="Disordered" evidence="1">
    <location>
        <begin position="193"/>
        <end position="215"/>
    </location>
</feature>
<comment type="caution">
    <text evidence="2">The sequence shown here is derived from an EMBL/GenBank/DDBJ whole genome shotgun (WGS) entry which is preliminary data.</text>
</comment>
<dbReference type="EMBL" id="CAJVPS010000015">
    <property type="protein sequence ID" value="CAG8440812.1"/>
    <property type="molecule type" value="Genomic_DNA"/>
</dbReference>
<accession>A0A9N8YR64</accession>
<dbReference type="GO" id="GO:0000150">
    <property type="term" value="F:DNA strand exchange activity"/>
    <property type="evidence" value="ECO:0007669"/>
    <property type="project" value="InterPro"/>
</dbReference>
<dbReference type="InterPro" id="IPR024629">
    <property type="entry name" value="Ribosomal_mL67"/>
</dbReference>
<sequence length="215" mass="25718">MKHNFHLYNFEKKFNPGYIEKLFFFRHVATSQVLISPQVNMKNRYLRQTLNPALRSYQLRKDLWQPFLGVHGLKSEASRISLLNYIRFRLENKPKPPDYYQQPKRIREVEDMKEIEYTVLAFCEGIKELLKRKLEDPDQSQLLLFWESMSRINIPQEFGVEWPAIVSHRKLWLRHGRMIKNEELLGEPRKTVIVTKKEPPSKPKSEILSKANPKK</sequence>
<keyword evidence="3" id="KW-1185">Reference proteome</keyword>
<name>A0A9N8YR64_9GLOM</name>
<organism evidence="2 3">
    <name type="scientific">Ambispora leptoticha</name>
    <dbReference type="NCBI Taxonomy" id="144679"/>
    <lineage>
        <taxon>Eukaryota</taxon>
        <taxon>Fungi</taxon>
        <taxon>Fungi incertae sedis</taxon>
        <taxon>Mucoromycota</taxon>
        <taxon>Glomeromycotina</taxon>
        <taxon>Glomeromycetes</taxon>
        <taxon>Archaeosporales</taxon>
        <taxon>Ambisporaceae</taxon>
        <taxon>Ambispora</taxon>
    </lineage>
</organism>
<dbReference type="OrthoDB" id="434092at2759"/>
<feature type="compositionally biased region" description="Basic and acidic residues" evidence="1">
    <location>
        <begin position="193"/>
        <end position="207"/>
    </location>
</feature>
<proteinExistence type="predicted"/>
<dbReference type="AlphaFoldDB" id="A0A9N8YR64"/>
<dbReference type="Pfam" id="PF12829">
    <property type="entry name" value="Mhr1"/>
    <property type="match status" value="1"/>
</dbReference>
<reference evidence="2" key="1">
    <citation type="submission" date="2021-06" db="EMBL/GenBank/DDBJ databases">
        <authorList>
            <person name="Kallberg Y."/>
            <person name="Tangrot J."/>
            <person name="Rosling A."/>
        </authorList>
    </citation>
    <scope>NUCLEOTIDE SEQUENCE</scope>
    <source>
        <strain evidence="2">FL130A</strain>
    </source>
</reference>
<evidence type="ECO:0000313" key="3">
    <source>
        <dbReference type="Proteomes" id="UP000789508"/>
    </source>
</evidence>